<dbReference type="InterPro" id="IPR016477">
    <property type="entry name" value="Fructo-/Ketosamine-3-kinase"/>
</dbReference>
<keyword evidence="4" id="KW-1185">Reference proteome</keyword>
<comment type="caution">
    <text evidence="3">The sequence shown here is derived from an EMBL/GenBank/DDBJ whole genome shotgun (WGS) entry which is preliminary data.</text>
</comment>
<sequence>AWGKLQLPSTSEIEAYFYLASFIEFETLELPDISATAQTVAKLHISSMGASDAFGSPIPMYDGLFCHVNGWEKDWSVLFSKMLWQVYLLDESINGFSEECNILVIQTLGILVPRLLGHLDRSVGRIRPCFIHGDLWEGNIGKEVASGRHYIFGSNGYYGHHEMELAYWRTKHHKMSSRDYCTEYFKHHGPSDPASEVDDRIRLYGVKACLMYGINEQGSKTKDRQVSFLHKA</sequence>
<feature type="non-terminal residue" evidence="3">
    <location>
        <position position="1"/>
    </location>
</feature>
<organism evidence="3 4">
    <name type="scientific">Lasiosphaeris hirsuta</name>
    <dbReference type="NCBI Taxonomy" id="260670"/>
    <lineage>
        <taxon>Eukaryota</taxon>
        <taxon>Fungi</taxon>
        <taxon>Dikarya</taxon>
        <taxon>Ascomycota</taxon>
        <taxon>Pezizomycotina</taxon>
        <taxon>Sordariomycetes</taxon>
        <taxon>Sordariomycetidae</taxon>
        <taxon>Sordariales</taxon>
        <taxon>Lasiosphaeriaceae</taxon>
        <taxon>Lasiosphaeris</taxon>
    </lineage>
</organism>
<dbReference type="EMBL" id="JAUKUA010000005">
    <property type="protein sequence ID" value="KAK0711870.1"/>
    <property type="molecule type" value="Genomic_DNA"/>
</dbReference>
<dbReference type="PANTHER" id="PTHR12149:SF8">
    <property type="entry name" value="PROTEIN-RIBULOSAMINE 3-KINASE"/>
    <property type="match status" value="1"/>
</dbReference>
<evidence type="ECO:0000313" key="3">
    <source>
        <dbReference type="EMBL" id="KAK0711870.1"/>
    </source>
</evidence>
<reference evidence="3" key="1">
    <citation type="submission" date="2023-06" db="EMBL/GenBank/DDBJ databases">
        <title>Genome-scale phylogeny and comparative genomics of the fungal order Sordariales.</title>
        <authorList>
            <consortium name="Lawrence Berkeley National Laboratory"/>
            <person name="Hensen N."/>
            <person name="Bonometti L."/>
            <person name="Westerberg I."/>
            <person name="Brannstrom I.O."/>
            <person name="Guillou S."/>
            <person name="Cros-Aarteil S."/>
            <person name="Calhoun S."/>
            <person name="Haridas S."/>
            <person name="Kuo A."/>
            <person name="Mondo S."/>
            <person name="Pangilinan J."/>
            <person name="Riley R."/>
            <person name="Labutti K."/>
            <person name="Andreopoulos B."/>
            <person name="Lipzen A."/>
            <person name="Chen C."/>
            <person name="Yanf M."/>
            <person name="Daum C."/>
            <person name="Ng V."/>
            <person name="Clum A."/>
            <person name="Steindorff A."/>
            <person name="Ohm R."/>
            <person name="Martin F."/>
            <person name="Silar P."/>
            <person name="Natvig D."/>
            <person name="Lalanne C."/>
            <person name="Gautier V."/>
            <person name="Ament-Velasquez S.L."/>
            <person name="Kruys A."/>
            <person name="Hutchinson M.I."/>
            <person name="Powell A.J."/>
            <person name="Barry K."/>
            <person name="Miller A.N."/>
            <person name="Grigoriev I.V."/>
            <person name="Debuchy R."/>
            <person name="Gladieux P."/>
            <person name="Thoren M.H."/>
            <person name="Johannesson H."/>
        </authorList>
    </citation>
    <scope>NUCLEOTIDE SEQUENCE</scope>
    <source>
        <strain evidence="3">SMH4607-1</strain>
    </source>
</reference>
<evidence type="ECO:0000256" key="2">
    <source>
        <dbReference type="ARBA" id="ARBA00048655"/>
    </source>
</evidence>
<gene>
    <name evidence="3" type="ORF">B0H67DRAFT_492225</name>
</gene>
<evidence type="ECO:0000256" key="1">
    <source>
        <dbReference type="ARBA" id="ARBA00011961"/>
    </source>
</evidence>
<name>A0AA40A9P7_9PEZI</name>
<protein>
    <recommendedName>
        <fullName evidence="1">protein-ribulosamine 3-kinase</fullName>
        <ecNumber evidence="1">2.7.1.172</ecNumber>
    </recommendedName>
</protein>
<comment type="catalytic activity">
    <reaction evidence="2">
        <text>N(6)-D-ribulosyl-L-lysyl-[protein] + ATP = N(6)-(3-O-phospho-D-ribulosyl)-L-lysyl-[protein] + ADP + H(+)</text>
        <dbReference type="Rhea" id="RHEA:48432"/>
        <dbReference type="Rhea" id="RHEA-COMP:12103"/>
        <dbReference type="Rhea" id="RHEA-COMP:12104"/>
        <dbReference type="ChEBI" id="CHEBI:15378"/>
        <dbReference type="ChEBI" id="CHEBI:30616"/>
        <dbReference type="ChEBI" id="CHEBI:90418"/>
        <dbReference type="ChEBI" id="CHEBI:90420"/>
        <dbReference type="ChEBI" id="CHEBI:456216"/>
        <dbReference type="EC" id="2.7.1.172"/>
    </reaction>
    <physiologicalReaction direction="left-to-right" evidence="2">
        <dbReference type="Rhea" id="RHEA:48433"/>
    </physiologicalReaction>
</comment>
<dbReference type="InterPro" id="IPR011009">
    <property type="entry name" value="Kinase-like_dom_sf"/>
</dbReference>
<evidence type="ECO:0000313" key="4">
    <source>
        <dbReference type="Proteomes" id="UP001172102"/>
    </source>
</evidence>
<dbReference type="EC" id="2.7.1.172" evidence="1"/>
<dbReference type="Proteomes" id="UP001172102">
    <property type="component" value="Unassembled WGS sequence"/>
</dbReference>
<proteinExistence type="predicted"/>
<accession>A0AA40A9P7</accession>
<dbReference type="SUPFAM" id="SSF56112">
    <property type="entry name" value="Protein kinase-like (PK-like)"/>
    <property type="match status" value="1"/>
</dbReference>
<dbReference type="PANTHER" id="PTHR12149">
    <property type="entry name" value="FRUCTOSAMINE 3 KINASE-RELATED PROTEIN"/>
    <property type="match status" value="1"/>
</dbReference>
<dbReference type="Gene3D" id="3.90.1200.10">
    <property type="match status" value="1"/>
</dbReference>
<dbReference type="GO" id="GO:0102193">
    <property type="term" value="F:protein-ribulosamine 3-kinase activity"/>
    <property type="evidence" value="ECO:0007669"/>
    <property type="project" value="UniProtKB-EC"/>
</dbReference>
<dbReference type="AlphaFoldDB" id="A0AA40A9P7"/>
<dbReference type="Pfam" id="PF03881">
    <property type="entry name" value="Fructosamin_kin"/>
    <property type="match status" value="1"/>
</dbReference>